<dbReference type="Proteomes" id="UP001642260">
    <property type="component" value="Unassembled WGS sequence"/>
</dbReference>
<name>A0ABC8M615_ERUVS</name>
<feature type="region of interest" description="Disordered" evidence="3">
    <location>
        <begin position="224"/>
        <end position="255"/>
    </location>
</feature>
<evidence type="ECO:0000313" key="6">
    <source>
        <dbReference type="Proteomes" id="UP001642260"/>
    </source>
</evidence>
<sequence length="255" mass="28804">MDIELKQAEIIDQLVRRASTCNGESLVPIIIDATSHPSLFAFSEILALPNVAQLEGTSNAVYLDVLRLFAYGTWGDYKCNASRIPQLSPDQILKLKQLTVLHLLSQTRYCIVLPYDALMVELDVTNVRELEDFLINDCMYAGIVRGKLDQLKRCFEVPFAAGRDLRPGQLGNMLHTLSNWLNTSENLLVSIQDKIKWADNMSEMDKKHRKETEGVEELKKSLSMKGDIGGRGHNEMFGEPSGVMNYQEDGMRPKR</sequence>
<evidence type="ECO:0000259" key="4">
    <source>
        <dbReference type="PROSITE" id="PS50250"/>
    </source>
</evidence>
<feature type="domain" description="PCI" evidence="4">
    <location>
        <begin position="1"/>
        <end position="162"/>
    </location>
</feature>
<dbReference type="EMBL" id="CAKOAT010960709">
    <property type="protein sequence ID" value="CAH8391731.1"/>
    <property type="molecule type" value="Genomic_DNA"/>
</dbReference>
<comment type="similarity">
    <text evidence="1">Belongs to the CSN7/EIF3M family. CSN7 subfamily.</text>
</comment>
<dbReference type="InterPro" id="IPR000717">
    <property type="entry name" value="PCI_dom"/>
</dbReference>
<evidence type="ECO:0000256" key="3">
    <source>
        <dbReference type="SAM" id="MobiDB-lite"/>
    </source>
</evidence>
<dbReference type="InterPro" id="IPR045237">
    <property type="entry name" value="COPS7/eIF3m"/>
</dbReference>
<dbReference type="SMART" id="SM00088">
    <property type="entry name" value="PINT"/>
    <property type="match status" value="1"/>
</dbReference>
<keyword evidence="6" id="KW-1185">Reference proteome</keyword>
<organism evidence="5 6">
    <name type="scientific">Eruca vesicaria subsp. sativa</name>
    <name type="common">Garden rocket</name>
    <name type="synonym">Eruca sativa</name>
    <dbReference type="NCBI Taxonomy" id="29727"/>
    <lineage>
        <taxon>Eukaryota</taxon>
        <taxon>Viridiplantae</taxon>
        <taxon>Streptophyta</taxon>
        <taxon>Embryophyta</taxon>
        <taxon>Tracheophyta</taxon>
        <taxon>Spermatophyta</taxon>
        <taxon>Magnoliopsida</taxon>
        <taxon>eudicotyledons</taxon>
        <taxon>Gunneridae</taxon>
        <taxon>Pentapetalae</taxon>
        <taxon>rosids</taxon>
        <taxon>malvids</taxon>
        <taxon>Brassicales</taxon>
        <taxon>Brassicaceae</taxon>
        <taxon>Brassiceae</taxon>
        <taxon>Eruca</taxon>
    </lineage>
</organism>
<protein>
    <recommendedName>
        <fullName evidence="4">PCI domain-containing protein</fullName>
    </recommendedName>
</protein>
<reference evidence="5 6" key="1">
    <citation type="submission" date="2022-03" db="EMBL/GenBank/DDBJ databases">
        <authorList>
            <person name="Macdonald S."/>
            <person name="Ahmed S."/>
            <person name="Newling K."/>
        </authorList>
    </citation>
    <scope>NUCLEOTIDE SEQUENCE [LARGE SCALE GENOMIC DNA]</scope>
</reference>
<dbReference type="AlphaFoldDB" id="A0ABC8M615"/>
<dbReference type="PANTHER" id="PTHR15350:SF5">
    <property type="entry name" value="COP9 SIGNALOSOME COMPLEX SUBUNIT 7"/>
    <property type="match status" value="1"/>
</dbReference>
<gene>
    <name evidence="5" type="ORF">ERUC_LOCUS44214</name>
</gene>
<dbReference type="PROSITE" id="PS50250">
    <property type="entry name" value="PCI"/>
    <property type="match status" value="1"/>
</dbReference>
<evidence type="ECO:0000256" key="1">
    <source>
        <dbReference type="ARBA" id="ARBA00008482"/>
    </source>
</evidence>
<keyword evidence="2" id="KW-0736">Signalosome</keyword>
<comment type="caution">
    <text evidence="5">The sequence shown here is derived from an EMBL/GenBank/DDBJ whole genome shotgun (WGS) entry which is preliminary data.</text>
</comment>
<proteinExistence type="inferred from homology"/>
<dbReference type="GO" id="GO:0008180">
    <property type="term" value="C:COP9 signalosome"/>
    <property type="evidence" value="ECO:0007669"/>
    <property type="project" value="UniProtKB-KW"/>
</dbReference>
<evidence type="ECO:0000256" key="2">
    <source>
        <dbReference type="ARBA" id="ARBA00022790"/>
    </source>
</evidence>
<dbReference type="PANTHER" id="PTHR15350">
    <property type="entry name" value="COP9 SIGNALOSOME COMPLEX SUBUNIT 7/DENDRITIC CELL PROTEIN GA17"/>
    <property type="match status" value="1"/>
</dbReference>
<accession>A0ABC8M615</accession>
<evidence type="ECO:0000313" key="5">
    <source>
        <dbReference type="EMBL" id="CAH8391731.1"/>
    </source>
</evidence>